<dbReference type="OrthoDB" id="9811823at2"/>
<feature type="domain" description="Pseudouridine synthase I TruA alpha/beta" evidence="9">
    <location>
        <begin position="175"/>
        <end position="278"/>
    </location>
</feature>
<evidence type="ECO:0000256" key="1">
    <source>
        <dbReference type="ARBA" id="ARBA00009375"/>
    </source>
</evidence>
<dbReference type="STRING" id="617002.SAMN05660653_01681"/>
<dbReference type="GO" id="GO:0003723">
    <property type="term" value="F:RNA binding"/>
    <property type="evidence" value="ECO:0007669"/>
    <property type="project" value="InterPro"/>
</dbReference>
<dbReference type="EC" id="5.4.99.12" evidence="4"/>
<dbReference type="PANTHER" id="PTHR11142">
    <property type="entry name" value="PSEUDOURIDYLATE SYNTHASE"/>
    <property type="match status" value="1"/>
</dbReference>
<evidence type="ECO:0000256" key="7">
    <source>
        <dbReference type="RuleBase" id="RU003792"/>
    </source>
</evidence>
<feature type="binding site" evidence="4 6">
    <location>
        <position position="142"/>
    </location>
    <ligand>
        <name>substrate</name>
    </ligand>
</feature>
<comment type="similarity">
    <text evidence="1 4 7">Belongs to the tRNA pseudouridine synthase TruA family.</text>
</comment>
<dbReference type="InterPro" id="IPR020095">
    <property type="entry name" value="PsdUridine_synth_TruA_C"/>
</dbReference>
<evidence type="ECO:0000256" key="6">
    <source>
        <dbReference type="PIRSR" id="PIRSR001430-2"/>
    </source>
</evidence>
<comment type="function">
    <text evidence="4">Formation of pseudouridine at positions 38, 39 and 40 in the anticodon stem and loop of transfer RNAs.</text>
</comment>
<feature type="domain" description="Pseudouridine synthase I TruA alpha/beta" evidence="9">
    <location>
        <begin position="41"/>
        <end position="136"/>
    </location>
</feature>
<dbReference type="NCBIfam" id="TIGR00071">
    <property type="entry name" value="hisT_truA"/>
    <property type="match status" value="1"/>
</dbReference>
<dbReference type="InterPro" id="IPR020094">
    <property type="entry name" value="TruA/RsuA/RluB/E/F_N"/>
</dbReference>
<dbReference type="Pfam" id="PF01416">
    <property type="entry name" value="PseudoU_synth_1"/>
    <property type="match status" value="2"/>
</dbReference>
<dbReference type="InterPro" id="IPR020103">
    <property type="entry name" value="PsdUridine_synth_cat_dom_sf"/>
</dbReference>
<dbReference type="SUPFAM" id="SSF55120">
    <property type="entry name" value="Pseudouridine synthase"/>
    <property type="match status" value="1"/>
</dbReference>
<dbReference type="HAMAP" id="MF_00171">
    <property type="entry name" value="TruA"/>
    <property type="match status" value="1"/>
</dbReference>
<proteinExistence type="inferred from homology"/>
<comment type="subunit">
    <text evidence="4">Homodimer.</text>
</comment>
<dbReference type="CDD" id="cd02570">
    <property type="entry name" value="PseudoU_synth_EcTruA"/>
    <property type="match status" value="1"/>
</dbReference>
<dbReference type="RefSeq" id="WP_092120000.1">
    <property type="nucleotide sequence ID" value="NZ_FMXO01000009.1"/>
</dbReference>
<feature type="active site" description="Nucleophile" evidence="4 5">
    <location>
        <position position="84"/>
    </location>
</feature>
<comment type="catalytic activity">
    <reaction evidence="4 7">
        <text>uridine(38/39/40) in tRNA = pseudouridine(38/39/40) in tRNA</text>
        <dbReference type="Rhea" id="RHEA:22376"/>
        <dbReference type="Rhea" id="RHEA-COMP:10085"/>
        <dbReference type="Rhea" id="RHEA-COMP:10087"/>
        <dbReference type="ChEBI" id="CHEBI:65314"/>
        <dbReference type="ChEBI" id="CHEBI:65315"/>
        <dbReference type="EC" id="5.4.99.12"/>
    </reaction>
</comment>
<protein>
    <recommendedName>
        <fullName evidence="4">tRNA pseudouridine synthase A</fullName>
        <ecNumber evidence="4">5.4.99.12</ecNumber>
    </recommendedName>
    <alternativeName>
        <fullName evidence="4">tRNA pseudouridine(38-40) synthase</fullName>
    </alternativeName>
    <alternativeName>
        <fullName evidence="4">tRNA pseudouridylate synthase I</fullName>
    </alternativeName>
    <alternativeName>
        <fullName evidence="4">tRNA-uridine isomerase I</fullName>
    </alternativeName>
</protein>
<organism evidence="10 11">
    <name type="scientific">Desulfonatronum thiosulfatophilum</name>
    <dbReference type="NCBI Taxonomy" id="617002"/>
    <lineage>
        <taxon>Bacteria</taxon>
        <taxon>Pseudomonadati</taxon>
        <taxon>Thermodesulfobacteriota</taxon>
        <taxon>Desulfovibrionia</taxon>
        <taxon>Desulfovibrionales</taxon>
        <taxon>Desulfonatronaceae</taxon>
        <taxon>Desulfonatronum</taxon>
    </lineage>
</organism>
<evidence type="ECO:0000256" key="3">
    <source>
        <dbReference type="ARBA" id="ARBA00023235"/>
    </source>
</evidence>
<dbReference type="Gene3D" id="3.30.70.660">
    <property type="entry name" value="Pseudouridine synthase I, catalytic domain, C-terminal subdomain"/>
    <property type="match status" value="1"/>
</dbReference>
<comment type="caution">
    <text evidence="4">Lacks conserved residue(s) required for the propagation of feature annotation.</text>
</comment>
<name>A0A1G6CSG9_9BACT</name>
<evidence type="ECO:0000313" key="10">
    <source>
        <dbReference type="EMBL" id="SDB35807.1"/>
    </source>
</evidence>
<evidence type="ECO:0000256" key="8">
    <source>
        <dbReference type="SAM" id="MobiDB-lite"/>
    </source>
</evidence>
<evidence type="ECO:0000256" key="4">
    <source>
        <dbReference type="HAMAP-Rule" id="MF_00171"/>
    </source>
</evidence>
<dbReference type="Gene3D" id="3.30.70.580">
    <property type="entry name" value="Pseudouridine synthase I, catalytic domain, N-terminal subdomain"/>
    <property type="match status" value="1"/>
</dbReference>
<dbReference type="PANTHER" id="PTHR11142:SF0">
    <property type="entry name" value="TRNA PSEUDOURIDINE SYNTHASE-LIKE 1"/>
    <property type="match status" value="1"/>
</dbReference>
<keyword evidence="2 4" id="KW-0819">tRNA processing</keyword>
<keyword evidence="11" id="KW-1185">Reference proteome</keyword>
<gene>
    <name evidence="4" type="primary">truA</name>
    <name evidence="10" type="ORF">SAMN05660653_01681</name>
</gene>
<evidence type="ECO:0000313" key="11">
    <source>
        <dbReference type="Proteomes" id="UP000198771"/>
    </source>
</evidence>
<dbReference type="InterPro" id="IPR020097">
    <property type="entry name" value="PsdUridine_synth_TruA_a/b_dom"/>
</dbReference>
<dbReference type="InterPro" id="IPR001406">
    <property type="entry name" value="PsdUridine_synth_TruA"/>
</dbReference>
<keyword evidence="3 4" id="KW-0413">Isomerase</keyword>
<sequence length="291" mass="32177">MYSCNDRPAREESETIAAFNSSDKASEEPIEPTTRLKLQLAYAGTDFHGWQLQDGARTVQGCLEKALAQLVGRPVRVHGAGRTDAGVHALGQVAHVQVPARRGNLPWQRALNALLPQDVCVVEVQIVPDSFHARFDANRKTYSYTLWTEPTYVLPQRKGYVWPVGRLDLEAMVQASKYLVGRRDWSAFQNRGTPVRSTVRTVFDVHPEIGGRPNETVWFFSADGFLKQMVRNMMGCLVTVGKGKLCADQVEAILRQGSRASAPATAPARGLCLERVEYRESAACPDPVPDG</sequence>
<reference evidence="10 11" key="1">
    <citation type="submission" date="2016-10" db="EMBL/GenBank/DDBJ databases">
        <authorList>
            <person name="de Groot N.N."/>
        </authorList>
    </citation>
    <scope>NUCLEOTIDE SEQUENCE [LARGE SCALE GENOMIC DNA]</scope>
    <source>
        <strain evidence="10 11">ASO4-2</strain>
    </source>
</reference>
<dbReference type="PIRSF" id="PIRSF001430">
    <property type="entry name" value="tRNA_psdUrid_synth"/>
    <property type="match status" value="1"/>
</dbReference>
<dbReference type="GO" id="GO:0031119">
    <property type="term" value="P:tRNA pseudouridine synthesis"/>
    <property type="evidence" value="ECO:0007669"/>
    <property type="project" value="UniProtKB-UniRule"/>
</dbReference>
<evidence type="ECO:0000256" key="5">
    <source>
        <dbReference type="PIRSR" id="PIRSR001430-1"/>
    </source>
</evidence>
<evidence type="ECO:0000259" key="9">
    <source>
        <dbReference type="Pfam" id="PF01416"/>
    </source>
</evidence>
<dbReference type="GO" id="GO:0160147">
    <property type="term" value="F:tRNA pseudouridine(38-40) synthase activity"/>
    <property type="evidence" value="ECO:0007669"/>
    <property type="project" value="UniProtKB-EC"/>
</dbReference>
<dbReference type="AlphaFoldDB" id="A0A1G6CSG9"/>
<feature type="region of interest" description="Disordered" evidence="8">
    <location>
        <begin position="1"/>
        <end position="30"/>
    </location>
</feature>
<dbReference type="Proteomes" id="UP000198771">
    <property type="component" value="Unassembled WGS sequence"/>
</dbReference>
<dbReference type="FunFam" id="3.30.70.580:FF:000001">
    <property type="entry name" value="tRNA pseudouridine synthase A"/>
    <property type="match status" value="1"/>
</dbReference>
<dbReference type="EMBL" id="FMXO01000009">
    <property type="protein sequence ID" value="SDB35807.1"/>
    <property type="molecule type" value="Genomic_DNA"/>
</dbReference>
<evidence type="ECO:0000256" key="2">
    <source>
        <dbReference type="ARBA" id="ARBA00022694"/>
    </source>
</evidence>
<accession>A0A1G6CSG9</accession>